<dbReference type="Proteomes" id="UP001186452">
    <property type="component" value="Unassembled WGS sequence"/>
</dbReference>
<gene>
    <name evidence="1" type="ORF">R2X38_13085</name>
</gene>
<sequence length="310" mass="35419">MRRALVLGAEHEMGALLCKSLDRFNWQITATIADPCLPISFSANMTLAELTKHDHDLLEALVAETDTVFLHLPDPIEGRRVFFSLDEILKQVIRFRRNLVITTNVYDTKQPLFNSLAFWHKKTPIDYVLPKKISAQLDMAANAGANIMVLCYGHNLNFSQHHSYLGLLVKETNHKLILQSPSAYGVNHYWTYLPDLAENLIQQLSMETEARFSTPLSVNYYPGHQASIKDIARGLALSTGKPVTVTPLHWTLMEAISLFSPLFRRFINMRSLWQRGGKLPIRPTQWQLPMLQHTPLELALQKSWRKHTPS</sequence>
<comment type="caution">
    <text evidence="1">The sequence shown here is derived from an EMBL/GenBank/DDBJ whole genome shotgun (WGS) entry which is preliminary data.</text>
</comment>
<dbReference type="RefSeq" id="WP_317522687.1">
    <property type="nucleotide sequence ID" value="NZ_JAWJZI010000004.1"/>
</dbReference>
<dbReference type="Gene3D" id="3.40.50.720">
    <property type="entry name" value="NAD(P)-binding Rossmann-like Domain"/>
    <property type="match status" value="1"/>
</dbReference>
<protein>
    <submittedName>
        <fullName evidence="1">Uncharacterized protein</fullName>
    </submittedName>
</protein>
<organism evidence="1 2">
    <name type="scientific">Photobacterium rosenbergii</name>
    <dbReference type="NCBI Taxonomy" id="294936"/>
    <lineage>
        <taxon>Bacteria</taxon>
        <taxon>Pseudomonadati</taxon>
        <taxon>Pseudomonadota</taxon>
        <taxon>Gammaproteobacteria</taxon>
        <taxon>Vibrionales</taxon>
        <taxon>Vibrionaceae</taxon>
        <taxon>Photobacterium</taxon>
    </lineage>
</organism>
<dbReference type="EMBL" id="JAWJZI010000004">
    <property type="protein sequence ID" value="MDV5169930.1"/>
    <property type="molecule type" value="Genomic_DNA"/>
</dbReference>
<dbReference type="SUPFAM" id="SSF51735">
    <property type="entry name" value="NAD(P)-binding Rossmann-fold domains"/>
    <property type="match status" value="1"/>
</dbReference>
<evidence type="ECO:0000313" key="1">
    <source>
        <dbReference type="EMBL" id="MDV5169930.1"/>
    </source>
</evidence>
<keyword evidence="2" id="KW-1185">Reference proteome</keyword>
<reference evidence="1 2" key="1">
    <citation type="submission" date="2023-10" db="EMBL/GenBank/DDBJ databases">
        <title>Marine bacteria isolated from horseshoe crab.</title>
        <authorList>
            <person name="Cheng T.H."/>
        </authorList>
    </citation>
    <scope>NUCLEOTIDE SEQUENCE [LARGE SCALE GENOMIC DNA]</scope>
    <source>
        <strain evidence="1 2">HSC6</strain>
    </source>
</reference>
<accession>A0ABU3ZIR0</accession>
<proteinExistence type="predicted"/>
<dbReference type="InterPro" id="IPR036291">
    <property type="entry name" value="NAD(P)-bd_dom_sf"/>
</dbReference>
<name>A0ABU3ZIR0_9GAMM</name>
<evidence type="ECO:0000313" key="2">
    <source>
        <dbReference type="Proteomes" id="UP001186452"/>
    </source>
</evidence>